<feature type="region of interest" description="Disordered" evidence="1">
    <location>
        <begin position="75"/>
        <end position="99"/>
    </location>
</feature>
<proteinExistence type="predicted"/>
<feature type="region of interest" description="Disordered" evidence="1">
    <location>
        <begin position="260"/>
        <end position="282"/>
    </location>
</feature>
<evidence type="ECO:0000313" key="3">
    <source>
        <dbReference type="Proteomes" id="UP001590950"/>
    </source>
</evidence>
<gene>
    <name evidence="2" type="ORF">N7G274_009310</name>
</gene>
<accession>A0ABR3ZYR9</accession>
<comment type="caution">
    <text evidence="2">The sequence shown here is derived from an EMBL/GenBank/DDBJ whole genome shotgun (WGS) entry which is preliminary data.</text>
</comment>
<protein>
    <submittedName>
        <fullName evidence="2">Uncharacterized protein</fullName>
    </submittedName>
</protein>
<name>A0ABR3ZYR9_9LECA</name>
<dbReference type="Proteomes" id="UP001590950">
    <property type="component" value="Unassembled WGS sequence"/>
</dbReference>
<reference evidence="2 3" key="1">
    <citation type="submission" date="2024-09" db="EMBL/GenBank/DDBJ databases">
        <title>Rethinking Asexuality: The Enigmatic Case of Functional Sexual Genes in Lepraria (Stereocaulaceae).</title>
        <authorList>
            <person name="Doellman M."/>
            <person name="Sun Y."/>
            <person name="Barcenas-Pena A."/>
            <person name="Lumbsch H.T."/>
            <person name="Grewe F."/>
        </authorList>
    </citation>
    <scope>NUCLEOTIDE SEQUENCE [LARGE SCALE GENOMIC DNA]</scope>
    <source>
        <strain evidence="2 3">Mercado 3170</strain>
    </source>
</reference>
<organism evidence="2 3">
    <name type="scientific">Stereocaulon virgatum</name>
    <dbReference type="NCBI Taxonomy" id="373712"/>
    <lineage>
        <taxon>Eukaryota</taxon>
        <taxon>Fungi</taxon>
        <taxon>Dikarya</taxon>
        <taxon>Ascomycota</taxon>
        <taxon>Pezizomycotina</taxon>
        <taxon>Lecanoromycetes</taxon>
        <taxon>OSLEUM clade</taxon>
        <taxon>Lecanoromycetidae</taxon>
        <taxon>Lecanorales</taxon>
        <taxon>Lecanorineae</taxon>
        <taxon>Stereocaulaceae</taxon>
        <taxon>Stereocaulon</taxon>
    </lineage>
</organism>
<feature type="region of interest" description="Disordered" evidence="1">
    <location>
        <begin position="521"/>
        <end position="540"/>
    </location>
</feature>
<evidence type="ECO:0000256" key="1">
    <source>
        <dbReference type="SAM" id="MobiDB-lite"/>
    </source>
</evidence>
<keyword evidence="3" id="KW-1185">Reference proteome</keyword>
<sequence length="564" mass="62071">MSTSGDEREFFSAKTHISNDNKSVYYGLRSAVGIPLPFRSSPVPESSSRILSDAENQILNDEIDRLIETFSNMNSAASAPSPFRETQSPGEPGRLLSDDDNEVLNDKIDRLIAAIQNGRQLRFSPDPETGNVNISAAYNNENLNDESDLEALIAASPENFGTIIRPGNHLRRIRSINSMLSVSSGSSQVRSKDSSNVWERTIAAANVRYALDQSSLFQNPTVVRNPLRAQAHGLDGNRGQYLAFTEDGKRKVRAISPIPFDFTKRPRPKTPSIHSGESELDCSSPLFEKSRKATLKGTHTTTLGTRTPVELSENKVLKQSVSSWLQGVETPSSGEETTLSNGKERVFGVFKDDESDILAAPKDPRPLPALQALKDISNLRRPGYLQKNSFANDKALHAISARPIQLDSPLQTFGGASDQDSRRSFIERRWPALLASNQRSGAQDLTQTVAPSDDEHFIAINKFQGFRLPEDNTAIDEDPERAAHFELALGRLEGRMPPPPSSPIKRYASMEGVYGSDVELETRRMHRRDPRPKASQPAGNVVEKLEAALAAAEAGPYDGLERTE</sequence>
<dbReference type="EMBL" id="JBEFKJ010000036">
    <property type="protein sequence ID" value="KAL2037836.1"/>
    <property type="molecule type" value="Genomic_DNA"/>
</dbReference>
<evidence type="ECO:0000313" key="2">
    <source>
        <dbReference type="EMBL" id="KAL2037836.1"/>
    </source>
</evidence>